<proteinExistence type="predicted"/>
<gene>
    <name evidence="1" type="ORF">EM932_06935</name>
</gene>
<organism evidence="1 2">
    <name type="scientific">Flavivirga rizhaonensis</name>
    <dbReference type="NCBI Taxonomy" id="2559571"/>
    <lineage>
        <taxon>Bacteria</taxon>
        <taxon>Pseudomonadati</taxon>
        <taxon>Bacteroidota</taxon>
        <taxon>Flavobacteriia</taxon>
        <taxon>Flavobacteriales</taxon>
        <taxon>Flavobacteriaceae</taxon>
        <taxon>Flavivirga</taxon>
    </lineage>
</organism>
<evidence type="ECO:0000313" key="2">
    <source>
        <dbReference type="Proteomes" id="UP000307602"/>
    </source>
</evidence>
<dbReference type="Proteomes" id="UP000307602">
    <property type="component" value="Unassembled WGS sequence"/>
</dbReference>
<dbReference type="RefSeq" id="WP_135876456.1">
    <property type="nucleotide sequence ID" value="NZ_SRSO01000007.1"/>
</dbReference>
<protein>
    <submittedName>
        <fullName evidence="1">Uncharacterized protein</fullName>
    </submittedName>
</protein>
<dbReference type="OrthoDB" id="1430062at2"/>
<comment type="caution">
    <text evidence="1">The sequence shown here is derived from an EMBL/GenBank/DDBJ whole genome shotgun (WGS) entry which is preliminary data.</text>
</comment>
<dbReference type="AlphaFoldDB" id="A0A4S1E0J4"/>
<accession>A0A4S1E0J4</accession>
<keyword evidence="2" id="KW-1185">Reference proteome</keyword>
<dbReference type="EMBL" id="SRSO01000007">
    <property type="protein sequence ID" value="TGV03402.1"/>
    <property type="molecule type" value="Genomic_DNA"/>
</dbReference>
<sequence length="310" mass="37532">MDYNFAHKTDQAIIEFSKFNIEFSEKNKSYLFNNQWINIKIDSYHNEQIDRIKNLLHIQLNAGLNHKEYLQNLLDILNKRIIWLLENNYNLPIFFENYSIKKTDYDYLLPARNSNKSSFKKFFNNSPVPNSSEMRIFWFLELFKKEFNDFKDELDFEKGLLLYSIKSYRHALSILSEYIKSLHQYVEFTDFKSLNLVNSNEVKQTQRNVKICNFNLDKKNIAHLFRILIEEKLIVFDEFNDSKNLTEMKSFVEKNFTYQNKKKERMAIDKLNREYSEASWRLEDVDKIRHNKLIDKLVLTLQTRKANLKY</sequence>
<name>A0A4S1E0J4_9FLAO</name>
<evidence type="ECO:0000313" key="1">
    <source>
        <dbReference type="EMBL" id="TGV03402.1"/>
    </source>
</evidence>
<reference evidence="1 2" key="1">
    <citation type="submission" date="2019-04" db="EMBL/GenBank/DDBJ databases">
        <authorList>
            <person name="Liu A."/>
        </authorList>
    </citation>
    <scope>NUCLEOTIDE SEQUENCE [LARGE SCALE GENOMIC DNA]</scope>
    <source>
        <strain evidence="1 2">RZ03</strain>
    </source>
</reference>